<dbReference type="Proteomes" id="UP000051324">
    <property type="component" value="Unassembled WGS sequence"/>
</dbReference>
<dbReference type="PANTHER" id="PTHR37038">
    <property type="entry name" value="TRANSCRIPTIONAL REGULATOR-RELATED"/>
    <property type="match status" value="1"/>
</dbReference>
<protein>
    <submittedName>
        <fullName evidence="2">Transcriptional regulator</fullName>
    </submittedName>
</protein>
<gene>
    <name evidence="2" type="ORF">FC32_GL001632</name>
</gene>
<dbReference type="EMBL" id="AZFT01000002">
    <property type="protein sequence ID" value="KRL87405.1"/>
    <property type="molecule type" value="Genomic_DNA"/>
</dbReference>
<accession>A0A0R1U246</accession>
<sequence>MSRSSYNRYISGKTDIYSQHFLGLLEQLHISFSELDFIAHGYSNSKKDAFFLNVTLAADARDKEALVLLYHQASSLTKHTRNDFYTHMIDALEIIISYLEAKPYSVNKTSLYCYLLQAFTWTDYEFKFFQFILPFLSPTEVEPFLNKVERNFAKINNSNLYVAEQFRLLCDIVFYFFQHKNYINALHYINLLENFELAENLVYEKLLFIFFTNIKKLLLNQPSSVWKKPIDDCIATAQFLEMSNLSQKFEKTLTELKNSRK</sequence>
<comment type="caution">
    <text evidence="2">The sequence shown here is derived from an EMBL/GenBank/DDBJ whole genome shotgun (WGS) entry which is preliminary data.</text>
</comment>
<proteinExistence type="predicted"/>
<dbReference type="NCBIfam" id="TIGR01716">
    <property type="entry name" value="RGG_Cterm"/>
    <property type="match status" value="1"/>
</dbReference>
<evidence type="ECO:0000313" key="2">
    <source>
        <dbReference type="EMBL" id="KRL87405.1"/>
    </source>
</evidence>
<dbReference type="InterPro" id="IPR010057">
    <property type="entry name" value="Transcription_activator_Rgg_C"/>
</dbReference>
<feature type="domain" description="HTH-type transcriptional regulator Rgg C-terminal" evidence="1">
    <location>
        <begin position="84"/>
        <end position="251"/>
    </location>
</feature>
<organism evidence="2 3">
    <name type="scientific">Ligilactobacillus apodemi DSM 16634 = JCM 16172</name>
    <dbReference type="NCBI Taxonomy" id="1423724"/>
    <lineage>
        <taxon>Bacteria</taxon>
        <taxon>Bacillati</taxon>
        <taxon>Bacillota</taxon>
        <taxon>Bacilli</taxon>
        <taxon>Lactobacillales</taxon>
        <taxon>Lactobacillaceae</taxon>
        <taxon>Ligilactobacillus</taxon>
    </lineage>
</organism>
<evidence type="ECO:0000259" key="1">
    <source>
        <dbReference type="Pfam" id="PF21259"/>
    </source>
</evidence>
<dbReference type="PATRIC" id="fig|1423724.4.peg.1697"/>
<keyword evidence="3" id="KW-1185">Reference proteome</keyword>
<dbReference type="STRING" id="1423724.FC32_GL001632"/>
<name>A0A0R1U246_9LACO</name>
<evidence type="ECO:0000313" key="3">
    <source>
        <dbReference type="Proteomes" id="UP000051324"/>
    </source>
</evidence>
<dbReference type="eggNOG" id="COG1396">
    <property type="taxonomic scope" value="Bacteria"/>
</dbReference>
<dbReference type="InterPro" id="IPR053163">
    <property type="entry name" value="HTH-type_regulator_Rgg"/>
</dbReference>
<dbReference type="AlphaFoldDB" id="A0A0R1U246"/>
<dbReference type="Pfam" id="PF21259">
    <property type="entry name" value="Rgg_C"/>
    <property type="match status" value="1"/>
</dbReference>
<reference evidence="2 3" key="1">
    <citation type="journal article" date="2015" name="Genome Announc.">
        <title>Expanding the biotechnology potential of lactobacilli through comparative genomics of 213 strains and associated genera.</title>
        <authorList>
            <person name="Sun Z."/>
            <person name="Harris H.M."/>
            <person name="McCann A."/>
            <person name="Guo C."/>
            <person name="Argimon S."/>
            <person name="Zhang W."/>
            <person name="Yang X."/>
            <person name="Jeffery I.B."/>
            <person name="Cooney J.C."/>
            <person name="Kagawa T.F."/>
            <person name="Liu W."/>
            <person name="Song Y."/>
            <person name="Salvetti E."/>
            <person name="Wrobel A."/>
            <person name="Rasinkangas P."/>
            <person name="Parkhill J."/>
            <person name="Rea M.C."/>
            <person name="O'Sullivan O."/>
            <person name="Ritari J."/>
            <person name="Douillard F.P."/>
            <person name="Paul Ross R."/>
            <person name="Yang R."/>
            <person name="Briner A.E."/>
            <person name="Felis G.E."/>
            <person name="de Vos W.M."/>
            <person name="Barrangou R."/>
            <person name="Klaenhammer T.R."/>
            <person name="Caufield P.W."/>
            <person name="Cui Y."/>
            <person name="Zhang H."/>
            <person name="O'Toole P.W."/>
        </authorList>
    </citation>
    <scope>NUCLEOTIDE SEQUENCE [LARGE SCALE GENOMIC DNA]</scope>
    <source>
        <strain evidence="2 3">DSM 16634</strain>
    </source>
</reference>